<comment type="caution">
    <text evidence="1">The sequence shown here is derived from an EMBL/GenBank/DDBJ whole genome shotgun (WGS) entry which is preliminary data.</text>
</comment>
<dbReference type="EMBL" id="AHOP02000067">
    <property type="protein sequence ID" value="EMO38738.1"/>
    <property type="molecule type" value="Genomic_DNA"/>
</dbReference>
<gene>
    <name evidence="1" type="ORF">LEP1GSC186_3190</name>
</gene>
<sequence length="348" mass="40587">MKYCPFLKLKKNELLALKELEPGINSNIVPFFDLPFNQNKSADSVLHTINTGIGHLDRHWKKDKQFYIDTYDIPDKIRIKNKHVYLVLLNKLKEYEYIPVIGINRIQEHNDAILTVDASKKISKIAIRLTPDDFDDFDLIKLELSELKKQFSVKKFDLIFDCRVIINSKRANELVDRIRDFLSDSKNSGQYERTLVTGSSIFANFSEIIKPGEYVKITQHERNIFNSLIGANSNLIYSDYCIISPEYSDANISSKIIQKVSTPKLLYTENDSIHIFRGKSLTLDERGRKQYFDLAKKIAKSNYFRGKDYGVGDRFIFERSLELINPSDQGTWYRKLINCHITYIYKTH</sequence>
<reference evidence="1 2" key="1">
    <citation type="submission" date="2013-01" db="EMBL/GenBank/DDBJ databases">
        <authorList>
            <person name="Harkins D.M."/>
            <person name="Durkin A.S."/>
            <person name="Brinkac L.M."/>
            <person name="Haft D.H."/>
            <person name="Selengut J.D."/>
            <person name="Sanka R."/>
            <person name="DePew J."/>
            <person name="Purushe J."/>
            <person name="Matthias M.A."/>
            <person name="Vinetz J.M."/>
            <person name="Sutton G.G."/>
            <person name="Nierman W.C."/>
            <person name="Fouts D.E."/>
        </authorList>
    </citation>
    <scope>NUCLEOTIDE SEQUENCE [LARGE SCALE GENOMIC DNA]</scope>
    <source>
        <strain evidence="1 2">ZUN142</strain>
    </source>
</reference>
<dbReference type="RefSeq" id="WP_004442147.1">
    <property type="nucleotide sequence ID" value="NZ_AHOP02000067.1"/>
</dbReference>
<accession>M6UN93</accession>
<dbReference type="InterPro" id="IPR025683">
    <property type="entry name" value="Protein_beta"/>
</dbReference>
<dbReference type="Pfam" id="PF14350">
    <property type="entry name" value="Beta_protein"/>
    <property type="match status" value="1"/>
</dbReference>
<dbReference type="Proteomes" id="UP000012153">
    <property type="component" value="Unassembled WGS sequence"/>
</dbReference>
<protein>
    <submittedName>
        <fullName evidence="1">Beta protein</fullName>
    </submittedName>
</protein>
<organism evidence="1 2">
    <name type="scientific">Leptospira noguchii serovar Autumnalis str. ZUN142</name>
    <dbReference type="NCBI Taxonomy" id="1085540"/>
    <lineage>
        <taxon>Bacteria</taxon>
        <taxon>Pseudomonadati</taxon>
        <taxon>Spirochaetota</taxon>
        <taxon>Spirochaetia</taxon>
        <taxon>Leptospirales</taxon>
        <taxon>Leptospiraceae</taxon>
        <taxon>Leptospira</taxon>
    </lineage>
</organism>
<evidence type="ECO:0000313" key="2">
    <source>
        <dbReference type="Proteomes" id="UP000012153"/>
    </source>
</evidence>
<dbReference type="AlphaFoldDB" id="M6UN93"/>
<evidence type="ECO:0000313" key="1">
    <source>
        <dbReference type="EMBL" id="EMO38738.1"/>
    </source>
</evidence>
<proteinExistence type="predicted"/>
<name>M6UN93_9LEPT</name>